<dbReference type="InterPro" id="IPR004360">
    <property type="entry name" value="Glyas_Fos-R_dOase_dom"/>
</dbReference>
<feature type="domain" description="VOC" evidence="1">
    <location>
        <begin position="12"/>
        <end position="141"/>
    </location>
</feature>
<dbReference type="Gene3D" id="3.10.180.10">
    <property type="entry name" value="2,3-Dihydroxybiphenyl 1,2-Dioxygenase, domain 1"/>
    <property type="match status" value="1"/>
</dbReference>
<dbReference type="CDD" id="cd06587">
    <property type="entry name" value="VOC"/>
    <property type="match status" value="1"/>
</dbReference>
<evidence type="ECO:0000313" key="3">
    <source>
        <dbReference type="Proteomes" id="UP000334990"/>
    </source>
</evidence>
<organism evidence="2 3">
    <name type="scientific">Acrocarpospora corrugata</name>
    <dbReference type="NCBI Taxonomy" id="35763"/>
    <lineage>
        <taxon>Bacteria</taxon>
        <taxon>Bacillati</taxon>
        <taxon>Actinomycetota</taxon>
        <taxon>Actinomycetes</taxon>
        <taxon>Streptosporangiales</taxon>
        <taxon>Streptosporangiaceae</taxon>
        <taxon>Acrocarpospora</taxon>
    </lineage>
</organism>
<name>A0A5M3VZ88_9ACTN</name>
<evidence type="ECO:0000313" key="2">
    <source>
        <dbReference type="EMBL" id="GES01744.1"/>
    </source>
</evidence>
<gene>
    <name evidence="2" type="ORF">Acor_38080</name>
</gene>
<dbReference type="AlphaFoldDB" id="A0A5M3VZ88"/>
<accession>A0A5M3VZ88</accession>
<comment type="caution">
    <text evidence="2">The sequence shown here is derived from an EMBL/GenBank/DDBJ whole genome shotgun (WGS) entry which is preliminary data.</text>
</comment>
<dbReference type="InterPro" id="IPR037523">
    <property type="entry name" value="VOC_core"/>
</dbReference>
<keyword evidence="3" id="KW-1185">Reference proteome</keyword>
<protein>
    <submittedName>
        <fullName evidence="2">Glyoxalase</fullName>
    </submittedName>
</protein>
<dbReference type="PROSITE" id="PS51819">
    <property type="entry name" value="VOC"/>
    <property type="match status" value="1"/>
</dbReference>
<dbReference type="RefSeq" id="WP_170316994.1">
    <property type="nucleotide sequence ID" value="NZ_BAAABN010000074.1"/>
</dbReference>
<proteinExistence type="predicted"/>
<sequence length="196" mass="22054">MAATPDTMHWRGVHHLALVTPDMDATVRFWHGVLDARLVTTLAVPEFRHYFFEVAPGNTIAFFEFTGKDLDTYAKPAGVPYEKASQFDHLSLYLPDEAALERMRDRLKAHDCEVTDVIDHGFLRSIYFSDPNGIALEASWWTVDPTGRPVDYADPSLFADPDPVPAVVELRENGKLDHTVATVLVDSIIEDIRRST</sequence>
<dbReference type="SUPFAM" id="SSF54593">
    <property type="entry name" value="Glyoxalase/Bleomycin resistance protein/Dihydroxybiphenyl dioxygenase"/>
    <property type="match status" value="1"/>
</dbReference>
<dbReference type="Pfam" id="PF00903">
    <property type="entry name" value="Glyoxalase"/>
    <property type="match status" value="1"/>
</dbReference>
<dbReference type="InterPro" id="IPR029068">
    <property type="entry name" value="Glyas_Bleomycin-R_OHBP_Dase"/>
</dbReference>
<reference evidence="2 3" key="1">
    <citation type="submission" date="2019-10" db="EMBL/GenBank/DDBJ databases">
        <title>Whole genome shotgun sequence of Acrocarpospora corrugata NBRC 13972.</title>
        <authorList>
            <person name="Ichikawa N."/>
            <person name="Kimura A."/>
            <person name="Kitahashi Y."/>
            <person name="Komaki H."/>
            <person name="Oguchi A."/>
        </authorList>
    </citation>
    <scope>NUCLEOTIDE SEQUENCE [LARGE SCALE GENOMIC DNA]</scope>
    <source>
        <strain evidence="2 3">NBRC 13972</strain>
    </source>
</reference>
<dbReference type="EMBL" id="BLAD01000052">
    <property type="protein sequence ID" value="GES01744.1"/>
    <property type="molecule type" value="Genomic_DNA"/>
</dbReference>
<evidence type="ECO:0000259" key="1">
    <source>
        <dbReference type="PROSITE" id="PS51819"/>
    </source>
</evidence>
<dbReference type="Proteomes" id="UP000334990">
    <property type="component" value="Unassembled WGS sequence"/>
</dbReference>